<dbReference type="PATRIC" id="fig|178901.15.peg.1046"/>
<dbReference type="Proteomes" id="UP000075538">
    <property type="component" value="Unassembled WGS sequence"/>
</dbReference>
<gene>
    <name evidence="1" type="ORF">AD953_12470</name>
</gene>
<proteinExistence type="predicted"/>
<organism evidence="1 2">
    <name type="scientific">Acetobacter malorum</name>
    <dbReference type="NCBI Taxonomy" id="178901"/>
    <lineage>
        <taxon>Bacteria</taxon>
        <taxon>Pseudomonadati</taxon>
        <taxon>Pseudomonadota</taxon>
        <taxon>Alphaproteobacteria</taxon>
        <taxon>Acetobacterales</taxon>
        <taxon>Acetobacteraceae</taxon>
        <taxon>Acetobacter</taxon>
    </lineage>
</organism>
<protein>
    <submittedName>
        <fullName evidence="1">Uncharacterized protein</fullName>
    </submittedName>
</protein>
<sequence>MRVEKNLLQASCYNETEKSFTRALRAMQKVSVLMVQGHYIRVEAEEGELIWPLFRLAAGRKFVRSCIL</sequence>
<accession>A0A149V202</accession>
<dbReference type="AlphaFoldDB" id="A0A149V202"/>
<evidence type="ECO:0000313" key="1">
    <source>
        <dbReference type="EMBL" id="KXV74247.1"/>
    </source>
</evidence>
<evidence type="ECO:0000313" key="2">
    <source>
        <dbReference type="Proteomes" id="UP000075538"/>
    </source>
</evidence>
<name>A0A149V202_9PROT</name>
<comment type="caution">
    <text evidence="1">The sequence shown here is derived from an EMBL/GenBank/DDBJ whole genome shotgun (WGS) entry which is preliminary data.</text>
</comment>
<dbReference type="EMBL" id="LHZZ01000619">
    <property type="protein sequence ID" value="KXV74247.1"/>
    <property type="molecule type" value="Genomic_DNA"/>
</dbReference>
<reference evidence="1 2" key="1">
    <citation type="submission" date="2015-06" db="EMBL/GenBank/DDBJ databases">
        <title>Improved classification and identification of acetic acid bacteria using matrix-assisted laser desorption/ionization time-of-flight mass spectrometry; Gluconobacter nephelii and Gluconobacter uchimurae are later heterotypic synonyms of Gluconobacter japonicus and Gluconobacter oxydans, respectively.</title>
        <authorList>
            <person name="Li L."/>
            <person name="Cleenwerck I."/>
            <person name="De Vuyst L."/>
            <person name="Vandamme P."/>
        </authorList>
    </citation>
    <scope>NUCLEOTIDE SEQUENCE [LARGE SCALE GENOMIC DNA]</scope>
    <source>
        <strain evidence="1 2">LMG 1604</strain>
    </source>
</reference>